<dbReference type="Pfam" id="PF07995">
    <property type="entry name" value="GSDH"/>
    <property type="match status" value="2"/>
</dbReference>
<organism evidence="4 5">
    <name type="scientific">Sphingomonas lutea</name>
    <dbReference type="NCBI Taxonomy" id="1045317"/>
    <lineage>
        <taxon>Bacteria</taxon>
        <taxon>Pseudomonadati</taxon>
        <taxon>Pseudomonadota</taxon>
        <taxon>Alphaproteobacteria</taxon>
        <taxon>Sphingomonadales</taxon>
        <taxon>Sphingomonadaceae</taxon>
        <taxon>Sphingomonas</taxon>
    </lineage>
</organism>
<evidence type="ECO:0000259" key="3">
    <source>
        <dbReference type="Pfam" id="PF07995"/>
    </source>
</evidence>
<sequence>MVRRFVQAGLLLVVAACGSTTPTTAQPAGTSGGRPFTTTEVATFDAPWAMSFLPGSGVPLTKMALVTEKSGKLWLVDTANGQKREVAGVPAVVAEGQGGLLDVVAAPSFAGDQMVYFTFAEASQNGGSQLALARARLALQGAPSLQQVQVIWRNPTGGRGGHFGARIAFAPDGQSLFLAAGDRQRFTPAQDVNQPLGKILHLTLDGKPAADNPWAGRTGAATVQVTDPPRDSEQAKTAQGRPVTWPGPNLTPAETWTLGHRNPLGLAFAPDGRLWVAEMGPKGGDELNLIVKGRNYGYPRVSNGDNYNGVPIPDHKPGDGFEAPKLTWTPVVSPGGLLIYNGDLFSQWKGDALIAGLSGQRLERVDLDGETARKAEQWDMGKRIRAIAQGPRGEVYVLEDEDGARLLRLEPARR</sequence>
<proteinExistence type="predicted"/>
<dbReference type="PANTHER" id="PTHR19328:SF75">
    <property type="entry name" value="ALDOSE SUGAR DEHYDROGENASE YLII"/>
    <property type="match status" value="1"/>
</dbReference>
<dbReference type="AlphaFoldDB" id="A0A7G9SGX5"/>
<reference evidence="4 5" key="1">
    <citation type="submission" date="2020-08" db="EMBL/GenBank/DDBJ databases">
        <title>Genome sequence of Sphingomonas lutea KCTC 23642T.</title>
        <authorList>
            <person name="Hyun D.-W."/>
            <person name="Bae J.-W."/>
        </authorList>
    </citation>
    <scope>NUCLEOTIDE SEQUENCE [LARGE SCALE GENOMIC DNA]</scope>
    <source>
        <strain evidence="4 5">KCTC 23642</strain>
    </source>
</reference>
<dbReference type="EMBL" id="CP060718">
    <property type="protein sequence ID" value="QNN67100.1"/>
    <property type="molecule type" value="Genomic_DNA"/>
</dbReference>
<gene>
    <name evidence="4" type="ORF">H9L13_10770</name>
</gene>
<accession>A0A7G9SGX5</accession>
<dbReference type="KEGG" id="slut:H9L13_10770"/>
<evidence type="ECO:0000313" key="4">
    <source>
        <dbReference type="EMBL" id="QNN67100.1"/>
    </source>
</evidence>
<dbReference type="InterPro" id="IPR011042">
    <property type="entry name" value="6-blade_b-propeller_TolB-like"/>
</dbReference>
<dbReference type="InterPro" id="IPR011041">
    <property type="entry name" value="Quinoprot_gluc/sorb_DH_b-prop"/>
</dbReference>
<dbReference type="Proteomes" id="UP000515971">
    <property type="component" value="Chromosome"/>
</dbReference>
<dbReference type="RefSeq" id="WP_187537692.1">
    <property type="nucleotide sequence ID" value="NZ_BAABJT010000001.1"/>
</dbReference>
<keyword evidence="5" id="KW-1185">Reference proteome</keyword>
<feature type="domain" description="Glucose/Sorbosone dehydrogenase" evidence="3">
    <location>
        <begin position="252"/>
        <end position="408"/>
    </location>
</feature>
<dbReference type="PROSITE" id="PS51257">
    <property type="entry name" value="PROKAR_LIPOPROTEIN"/>
    <property type="match status" value="1"/>
</dbReference>
<protein>
    <submittedName>
        <fullName evidence="4">PQQ-dependent sugar dehydrogenase</fullName>
    </submittedName>
</protein>
<evidence type="ECO:0000256" key="1">
    <source>
        <dbReference type="SAM" id="MobiDB-lite"/>
    </source>
</evidence>
<keyword evidence="2" id="KW-0732">Signal</keyword>
<evidence type="ECO:0000313" key="5">
    <source>
        <dbReference type="Proteomes" id="UP000515971"/>
    </source>
</evidence>
<dbReference type="PANTHER" id="PTHR19328">
    <property type="entry name" value="HEDGEHOG-INTERACTING PROTEIN"/>
    <property type="match status" value="1"/>
</dbReference>
<dbReference type="InterPro" id="IPR012938">
    <property type="entry name" value="Glc/Sorbosone_DH"/>
</dbReference>
<feature type="domain" description="Glucose/Sorbosone dehydrogenase" evidence="3">
    <location>
        <begin position="44"/>
        <end position="221"/>
    </location>
</feature>
<feature type="chain" id="PRO_5028816750" evidence="2">
    <location>
        <begin position="26"/>
        <end position="414"/>
    </location>
</feature>
<name>A0A7G9SGX5_9SPHN</name>
<dbReference type="Gene3D" id="2.120.10.30">
    <property type="entry name" value="TolB, C-terminal domain"/>
    <property type="match status" value="1"/>
</dbReference>
<feature type="region of interest" description="Disordered" evidence="1">
    <location>
        <begin position="224"/>
        <end position="249"/>
    </location>
</feature>
<feature type="signal peptide" evidence="2">
    <location>
        <begin position="1"/>
        <end position="25"/>
    </location>
</feature>
<evidence type="ECO:0000256" key="2">
    <source>
        <dbReference type="SAM" id="SignalP"/>
    </source>
</evidence>
<dbReference type="SUPFAM" id="SSF50952">
    <property type="entry name" value="Soluble quinoprotein glucose dehydrogenase"/>
    <property type="match status" value="1"/>
</dbReference>